<sequence length="81" mass="9421">MTSCKTRPGTNSPHPPLAEPLEPNSWVWVLVGLIAVPRTPKWRPRLEDDRKRIRQAWMGAPRCRARSKEEEEGAHRQRENV</sequence>
<accession>L5KVU8</accession>
<dbReference type="InParanoid" id="L5KVU8"/>
<evidence type="ECO:0000313" key="2">
    <source>
        <dbReference type="EMBL" id="ELK15320.1"/>
    </source>
</evidence>
<evidence type="ECO:0000313" key="3">
    <source>
        <dbReference type="Proteomes" id="UP000010552"/>
    </source>
</evidence>
<feature type="region of interest" description="Disordered" evidence="1">
    <location>
        <begin position="59"/>
        <end position="81"/>
    </location>
</feature>
<proteinExistence type="predicted"/>
<organism evidence="2 3">
    <name type="scientific">Pteropus alecto</name>
    <name type="common">Black flying fox</name>
    <dbReference type="NCBI Taxonomy" id="9402"/>
    <lineage>
        <taxon>Eukaryota</taxon>
        <taxon>Metazoa</taxon>
        <taxon>Chordata</taxon>
        <taxon>Craniata</taxon>
        <taxon>Vertebrata</taxon>
        <taxon>Euteleostomi</taxon>
        <taxon>Mammalia</taxon>
        <taxon>Eutheria</taxon>
        <taxon>Laurasiatheria</taxon>
        <taxon>Chiroptera</taxon>
        <taxon>Yinpterochiroptera</taxon>
        <taxon>Pteropodoidea</taxon>
        <taxon>Pteropodidae</taxon>
        <taxon>Pteropodinae</taxon>
        <taxon>Pteropus</taxon>
    </lineage>
</organism>
<protein>
    <submittedName>
        <fullName evidence="2">Uncharacterized protein</fullName>
    </submittedName>
</protein>
<feature type="compositionally biased region" description="Basic and acidic residues" evidence="1">
    <location>
        <begin position="66"/>
        <end position="81"/>
    </location>
</feature>
<dbReference type="AlphaFoldDB" id="L5KVU8"/>
<reference evidence="3" key="1">
    <citation type="journal article" date="2013" name="Science">
        <title>Comparative analysis of bat genomes provides insight into the evolution of flight and immunity.</title>
        <authorList>
            <person name="Zhang G."/>
            <person name="Cowled C."/>
            <person name="Shi Z."/>
            <person name="Huang Z."/>
            <person name="Bishop-Lilly K.A."/>
            <person name="Fang X."/>
            <person name="Wynne J.W."/>
            <person name="Xiong Z."/>
            <person name="Baker M.L."/>
            <person name="Zhao W."/>
            <person name="Tachedjian M."/>
            <person name="Zhu Y."/>
            <person name="Zhou P."/>
            <person name="Jiang X."/>
            <person name="Ng J."/>
            <person name="Yang L."/>
            <person name="Wu L."/>
            <person name="Xiao J."/>
            <person name="Feng Y."/>
            <person name="Chen Y."/>
            <person name="Sun X."/>
            <person name="Zhang Y."/>
            <person name="Marsh G.A."/>
            <person name="Crameri G."/>
            <person name="Broder C.C."/>
            <person name="Frey K.G."/>
            <person name="Wang L.F."/>
            <person name="Wang J."/>
        </authorList>
    </citation>
    <scope>NUCLEOTIDE SEQUENCE [LARGE SCALE GENOMIC DNA]</scope>
</reference>
<feature type="compositionally biased region" description="Polar residues" evidence="1">
    <location>
        <begin position="1"/>
        <end position="12"/>
    </location>
</feature>
<keyword evidence="3" id="KW-1185">Reference proteome</keyword>
<gene>
    <name evidence="2" type="ORF">PAL_GLEAN10004871</name>
</gene>
<feature type="region of interest" description="Disordered" evidence="1">
    <location>
        <begin position="1"/>
        <end position="21"/>
    </location>
</feature>
<evidence type="ECO:0000256" key="1">
    <source>
        <dbReference type="SAM" id="MobiDB-lite"/>
    </source>
</evidence>
<dbReference type="EMBL" id="KB030539">
    <property type="protein sequence ID" value="ELK15320.1"/>
    <property type="molecule type" value="Genomic_DNA"/>
</dbReference>
<name>L5KVU8_PTEAL</name>
<dbReference type="Proteomes" id="UP000010552">
    <property type="component" value="Unassembled WGS sequence"/>
</dbReference>